<gene>
    <name evidence="5" type="ORF">BHF68_04040</name>
</gene>
<dbReference type="SMART" id="SM00382">
    <property type="entry name" value="AAA"/>
    <property type="match status" value="1"/>
</dbReference>
<dbReference type="GO" id="GO:0005524">
    <property type="term" value="F:ATP binding"/>
    <property type="evidence" value="ECO:0007669"/>
    <property type="project" value="UniProtKB-KW"/>
</dbReference>
<comment type="caution">
    <text evidence="5">The sequence shown here is derived from an EMBL/GenBank/DDBJ whole genome shotgun (WGS) entry which is preliminary data.</text>
</comment>
<name>A0A1E5G2T9_9FIRM</name>
<dbReference type="PANTHER" id="PTHR42711:SF15">
    <property type="entry name" value="ABC-TYPE MULTIDRUG TRANSPORT SYSTEM, ATPASE COMPONENT"/>
    <property type="match status" value="1"/>
</dbReference>
<dbReference type="Proteomes" id="UP000094296">
    <property type="component" value="Unassembled WGS sequence"/>
</dbReference>
<dbReference type="Gene3D" id="3.40.50.300">
    <property type="entry name" value="P-loop containing nucleotide triphosphate hydrolases"/>
    <property type="match status" value="1"/>
</dbReference>
<dbReference type="SUPFAM" id="SSF52540">
    <property type="entry name" value="P-loop containing nucleoside triphosphate hydrolases"/>
    <property type="match status" value="1"/>
</dbReference>
<dbReference type="InterPro" id="IPR003593">
    <property type="entry name" value="AAA+_ATPase"/>
</dbReference>
<dbReference type="STRING" id="766136.BHF68_04040"/>
<dbReference type="EMBL" id="MIJE01000011">
    <property type="protein sequence ID" value="OEF97387.1"/>
    <property type="molecule type" value="Genomic_DNA"/>
</dbReference>
<dbReference type="AlphaFoldDB" id="A0A1E5G2T9"/>
<keyword evidence="3" id="KW-0067">ATP-binding</keyword>
<evidence type="ECO:0000256" key="1">
    <source>
        <dbReference type="ARBA" id="ARBA00022448"/>
    </source>
</evidence>
<dbReference type="PROSITE" id="PS50893">
    <property type="entry name" value="ABC_TRANSPORTER_2"/>
    <property type="match status" value="1"/>
</dbReference>
<dbReference type="Pfam" id="PF00005">
    <property type="entry name" value="ABC_tran"/>
    <property type="match status" value="1"/>
</dbReference>
<dbReference type="RefSeq" id="WP_069642785.1">
    <property type="nucleotide sequence ID" value="NZ_MIJE01000011.1"/>
</dbReference>
<evidence type="ECO:0000259" key="4">
    <source>
        <dbReference type="PROSITE" id="PS50893"/>
    </source>
</evidence>
<protein>
    <submittedName>
        <fullName evidence="5">ABC transporter</fullName>
    </submittedName>
</protein>
<sequence>MLKLEDVSKIYSRDQKQALKNINLEIKEGEFTALLGQNGAGKTTLINILAGNVKKSSGKVTIAGYDLDTNELDTKWILGIVPQEVAIDFTFSVEDILIQQSGYFGITDNKEYIDWLLESLALKDKKKSLARELSGGMKRRLLIAKALVHKPKILVLDEPTAGVDIGLRHTLYEFLEQLHKAGTTIILTTHYLEEAERLCERVVVINNGMLVADEPKDKLLKDFSQEINVEIKLDGKIEQENIGFLQAFNPTIKDLDTIVLLIDKAELTNILQLLIENDMKILDLNVERQKLEDVYLQLIKQ</sequence>
<dbReference type="InterPro" id="IPR050763">
    <property type="entry name" value="ABC_transporter_ATP-binding"/>
</dbReference>
<keyword evidence="6" id="KW-1185">Reference proteome</keyword>
<dbReference type="InterPro" id="IPR003439">
    <property type="entry name" value="ABC_transporter-like_ATP-bd"/>
</dbReference>
<dbReference type="OrthoDB" id="9804819at2"/>
<accession>A0A1E5G2T9</accession>
<evidence type="ECO:0000313" key="5">
    <source>
        <dbReference type="EMBL" id="OEF97387.1"/>
    </source>
</evidence>
<evidence type="ECO:0000313" key="6">
    <source>
        <dbReference type="Proteomes" id="UP000094296"/>
    </source>
</evidence>
<keyword evidence="2" id="KW-0547">Nucleotide-binding</keyword>
<proteinExistence type="predicted"/>
<reference evidence="5 6" key="1">
    <citation type="submission" date="2016-09" db="EMBL/GenBank/DDBJ databases">
        <title>Draft genome sequence for the type strain of Desulfuribacillus alkaliarsenatis AHT28, an obligately anaerobic, sulfidogenic bacterium isolated from Russian soda lake sediments.</title>
        <authorList>
            <person name="Abin C.A."/>
            <person name="Hollibaugh J.T."/>
        </authorList>
    </citation>
    <scope>NUCLEOTIDE SEQUENCE [LARGE SCALE GENOMIC DNA]</scope>
    <source>
        <strain evidence="5 6">AHT28</strain>
    </source>
</reference>
<organism evidence="5 6">
    <name type="scientific">Desulfuribacillus alkaliarsenatis</name>
    <dbReference type="NCBI Taxonomy" id="766136"/>
    <lineage>
        <taxon>Bacteria</taxon>
        <taxon>Bacillati</taxon>
        <taxon>Bacillota</taxon>
        <taxon>Desulfuribacillia</taxon>
        <taxon>Desulfuribacillales</taxon>
        <taxon>Desulfuribacillaceae</taxon>
        <taxon>Desulfuribacillus</taxon>
    </lineage>
</organism>
<feature type="domain" description="ABC transporter" evidence="4">
    <location>
        <begin position="2"/>
        <end position="232"/>
    </location>
</feature>
<dbReference type="PANTHER" id="PTHR42711">
    <property type="entry name" value="ABC TRANSPORTER ATP-BINDING PROTEIN"/>
    <property type="match status" value="1"/>
</dbReference>
<evidence type="ECO:0000256" key="3">
    <source>
        <dbReference type="ARBA" id="ARBA00022840"/>
    </source>
</evidence>
<dbReference type="GO" id="GO:0016887">
    <property type="term" value="F:ATP hydrolysis activity"/>
    <property type="evidence" value="ECO:0007669"/>
    <property type="project" value="InterPro"/>
</dbReference>
<dbReference type="InterPro" id="IPR017871">
    <property type="entry name" value="ABC_transporter-like_CS"/>
</dbReference>
<dbReference type="InterPro" id="IPR027417">
    <property type="entry name" value="P-loop_NTPase"/>
</dbReference>
<dbReference type="PROSITE" id="PS00211">
    <property type="entry name" value="ABC_TRANSPORTER_1"/>
    <property type="match status" value="1"/>
</dbReference>
<evidence type="ECO:0000256" key="2">
    <source>
        <dbReference type="ARBA" id="ARBA00022741"/>
    </source>
</evidence>
<keyword evidence="1" id="KW-0813">Transport</keyword>